<proteinExistence type="predicted"/>
<name>A0AAE1JD97_9FABA</name>
<evidence type="ECO:0008006" key="4">
    <source>
        <dbReference type="Google" id="ProtNLM"/>
    </source>
</evidence>
<comment type="caution">
    <text evidence="2">The sequence shown here is derived from an EMBL/GenBank/DDBJ whole genome shotgun (WGS) entry which is preliminary data.</text>
</comment>
<dbReference type="Proteomes" id="UP001293593">
    <property type="component" value="Unassembled WGS sequence"/>
</dbReference>
<reference evidence="2" key="1">
    <citation type="submission" date="2023-10" db="EMBL/GenBank/DDBJ databases">
        <title>Chromosome-level genome of the transformable northern wattle, Acacia crassicarpa.</title>
        <authorList>
            <person name="Massaro I."/>
            <person name="Sinha N.R."/>
            <person name="Poethig S."/>
            <person name="Leichty A.R."/>
        </authorList>
    </citation>
    <scope>NUCLEOTIDE SEQUENCE</scope>
    <source>
        <strain evidence="2">Acra3RX</strain>
        <tissue evidence="2">Leaf</tissue>
    </source>
</reference>
<keyword evidence="3" id="KW-1185">Reference proteome</keyword>
<organism evidence="2 3">
    <name type="scientific">Acacia crassicarpa</name>
    <name type="common">northern wattle</name>
    <dbReference type="NCBI Taxonomy" id="499986"/>
    <lineage>
        <taxon>Eukaryota</taxon>
        <taxon>Viridiplantae</taxon>
        <taxon>Streptophyta</taxon>
        <taxon>Embryophyta</taxon>
        <taxon>Tracheophyta</taxon>
        <taxon>Spermatophyta</taxon>
        <taxon>Magnoliopsida</taxon>
        <taxon>eudicotyledons</taxon>
        <taxon>Gunneridae</taxon>
        <taxon>Pentapetalae</taxon>
        <taxon>rosids</taxon>
        <taxon>fabids</taxon>
        <taxon>Fabales</taxon>
        <taxon>Fabaceae</taxon>
        <taxon>Caesalpinioideae</taxon>
        <taxon>mimosoid clade</taxon>
        <taxon>Acacieae</taxon>
        <taxon>Acacia</taxon>
    </lineage>
</organism>
<feature type="compositionally biased region" description="Basic and acidic residues" evidence="1">
    <location>
        <begin position="135"/>
        <end position="148"/>
    </location>
</feature>
<sequence length="216" mass="25581">MLPRESMSKTKFFFHKTLENFKSFFYGEYRKLPRSLSFNHFSRRSGKTETYTSEQFYHEFYDQWQSELKRLKMIDEDSNNKSFSISGSKSKDPEIENAAESIEGLMGFVKQQSPEKKKSKIDEEEEDRGKQRKNKKEDLSSEKGNERGRVHVLVQKMKEVDMMEVDDVEHLLDIEEALHYYSRLKCPVYLDVVDKFLTEMLSEFSVPPPLPSEPKF</sequence>
<dbReference type="PANTHER" id="PTHR35461:SF1">
    <property type="entry name" value="LOW PROTEIN: ATP-DEPENDENT RNA HELICASE-LIKE PROTEIN"/>
    <property type="match status" value="1"/>
</dbReference>
<dbReference type="PANTHER" id="PTHR35461">
    <property type="entry name" value="BNAANNG14610D PROTEIN"/>
    <property type="match status" value="1"/>
</dbReference>
<gene>
    <name evidence="2" type="ORF">QN277_024232</name>
</gene>
<protein>
    <recommendedName>
        <fullName evidence="4">OVATE domain-containing protein</fullName>
    </recommendedName>
</protein>
<feature type="region of interest" description="Disordered" evidence="1">
    <location>
        <begin position="110"/>
        <end position="148"/>
    </location>
</feature>
<evidence type="ECO:0000256" key="1">
    <source>
        <dbReference type="SAM" id="MobiDB-lite"/>
    </source>
</evidence>
<dbReference type="EMBL" id="JAWXYG010000007">
    <property type="protein sequence ID" value="KAK4267453.1"/>
    <property type="molecule type" value="Genomic_DNA"/>
</dbReference>
<dbReference type="AlphaFoldDB" id="A0AAE1JD97"/>
<evidence type="ECO:0000313" key="2">
    <source>
        <dbReference type="EMBL" id="KAK4267453.1"/>
    </source>
</evidence>
<accession>A0AAE1JD97</accession>
<evidence type="ECO:0000313" key="3">
    <source>
        <dbReference type="Proteomes" id="UP001293593"/>
    </source>
</evidence>